<feature type="transmembrane region" description="Helical" evidence="1">
    <location>
        <begin position="16"/>
        <end position="36"/>
    </location>
</feature>
<sequence length="387" mass="42080">MTKGYGGGGWASRDDYTILSLAVIVIGAVFGGWMLWHHQHAEVVRIVAAVQLAKIAVIARFTDAYAGVASLVAGARYETVTFAELVTLCDRVGQFFRIPAAVLITALGLICLIWAPPSRYRRQLDLDGLMREHARFHRAAAANMRRGLKLAPIRDGDPRPADPSLFVHEWVARYATDQRGQYDAEAARRALVRQLGPAWRGAQRARPPARIMFAAFALHLADRREEALGLLGDLAEALARDTGHGAAGPEAPVAVPADVLAVADACLRLPCLRKPAELVARRHAFETTALMALLNAARLQSGVLPPAQFNGLKLLERALWFALHSLGFPGHGPGQNTHPNPRVEALGARAHWEAERVAGCALFQPEVGLAERAIRAALAQHRDQQKE</sequence>
<keyword evidence="4" id="KW-1185">Reference proteome</keyword>
<proteinExistence type="predicted"/>
<dbReference type="Pfam" id="PF23127">
    <property type="entry name" value="DotM_C"/>
    <property type="match status" value="1"/>
</dbReference>
<keyword evidence="1" id="KW-1133">Transmembrane helix</keyword>
<dbReference type="EMBL" id="JAAGBB010000010">
    <property type="protein sequence ID" value="MBR0664658.1"/>
    <property type="molecule type" value="Genomic_DNA"/>
</dbReference>
<keyword evidence="1" id="KW-0812">Transmembrane</keyword>
<evidence type="ECO:0000259" key="2">
    <source>
        <dbReference type="Pfam" id="PF23127"/>
    </source>
</evidence>
<protein>
    <recommendedName>
        <fullName evidence="2">DotM C-terminal cytoplasmic domain-containing protein</fullName>
    </recommendedName>
</protein>
<feature type="domain" description="DotM C-terminal cytoplasmic" evidence="2">
    <location>
        <begin position="185"/>
        <end position="375"/>
    </location>
</feature>
<gene>
    <name evidence="3" type="ORF">GXW71_09870</name>
</gene>
<evidence type="ECO:0000256" key="1">
    <source>
        <dbReference type="SAM" id="Phobius"/>
    </source>
</evidence>
<dbReference type="RefSeq" id="WP_211852327.1">
    <property type="nucleotide sequence ID" value="NZ_JAAGBB010000010.1"/>
</dbReference>
<accession>A0ABS5EWR5</accession>
<organism evidence="3 4">
    <name type="scientific">Plastoroseomonas hellenica</name>
    <dbReference type="NCBI Taxonomy" id="2687306"/>
    <lineage>
        <taxon>Bacteria</taxon>
        <taxon>Pseudomonadati</taxon>
        <taxon>Pseudomonadota</taxon>
        <taxon>Alphaproteobacteria</taxon>
        <taxon>Acetobacterales</taxon>
        <taxon>Acetobacteraceae</taxon>
        <taxon>Plastoroseomonas</taxon>
    </lineage>
</organism>
<reference evidence="4" key="1">
    <citation type="journal article" date="2021" name="Syst. Appl. Microbiol.">
        <title>Roseomonas hellenica sp. nov., isolated from roots of wild-growing Alkanna tinctoria.</title>
        <authorList>
            <person name="Rat A."/>
            <person name="Naranjo H.D."/>
            <person name="Lebbe L."/>
            <person name="Cnockaert M."/>
            <person name="Krigas N."/>
            <person name="Grigoriadou K."/>
            <person name="Maloupa E."/>
            <person name="Willems A."/>
        </authorList>
    </citation>
    <scope>NUCLEOTIDE SEQUENCE [LARGE SCALE GENOMIC DNA]</scope>
    <source>
        <strain evidence="4">LMG 31523</strain>
    </source>
</reference>
<evidence type="ECO:0000313" key="4">
    <source>
        <dbReference type="Proteomes" id="UP001196870"/>
    </source>
</evidence>
<comment type="caution">
    <text evidence="3">The sequence shown here is derived from an EMBL/GenBank/DDBJ whole genome shotgun (WGS) entry which is preliminary data.</text>
</comment>
<feature type="transmembrane region" description="Helical" evidence="1">
    <location>
        <begin position="95"/>
        <end position="115"/>
    </location>
</feature>
<keyword evidence="1" id="KW-0472">Membrane</keyword>
<evidence type="ECO:0000313" key="3">
    <source>
        <dbReference type="EMBL" id="MBR0664658.1"/>
    </source>
</evidence>
<dbReference type="Proteomes" id="UP001196870">
    <property type="component" value="Unassembled WGS sequence"/>
</dbReference>
<dbReference type="InterPro" id="IPR056464">
    <property type="entry name" value="DotM_C"/>
</dbReference>
<name>A0ABS5EWR5_9PROT</name>